<keyword evidence="11" id="KW-1185">Reference proteome</keyword>
<sequence length="223" mass="23979">MEEGGNNGHGGGPPRRYRGVRQRKWGKWVSEIREPGKKTRIWLGSYDTPEMAAAAYDAAALYLRGGAAAAGGAQLNFPELAGSLPRPASSSVEDVQTAAQQAAARMIVNHNNIKHPAAVHSPESCISEEGEQQLMGGDESGRFGLRPVRVGLSPSQIQAINETPMDSPNVWMELAGALLRGGGNQYDDAVSMDLDGAVIDGCDFSGLDEIMEMQYFQPSIWDY</sequence>
<dbReference type="GO" id="GO:0003677">
    <property type="term" value="F:DNA binding"/>
    <property type="evidence" value="ECO:0007669"/>
    <property type="project" value="UniProtKB-KW"/>
</dbReference>
<dbReference type="Pfam" id="PF00847">
    <property type="entry name" value="AP2"/>
    <property type="match status" value="1"/>
</dbReference>
<evidence type="ECO:0000256" key="3">
    <source>
        <dbReference type="ARBA" id="ARBA00023125"/>
    </source>
</evidence>
<dbReference type="CDD" id="cd00018">
    <property type="entry name" value="AP2"/>
    <property type="match status" value="1"/>
</dbReference>
<dbReference type="SMART" id="SM00380">
    <property type="entry name" value="AP2"/>
    <property type="match status" value="1"/>
</dbReference>
<feature type="domain" description="AP2/ERF" evidence="9">
    <location>
        <begin position="16"/>
        <end position="78"/>
    </location>
</feature>
<comment type="subcellular location">
    <subcellularLocation>
        <location evidence="1">Nucleus</location>
    </subcellularLocation>
</comment>
<dbReference type="Proteomes" id="UP001154282">
    <property type="component" value="Unassembled WGS sequence"/>
</dbReference>
<evidence type="ECO:0000313" key="10">
    <source>
        <dbReference type="EMBL" id="CAI0556453.1"/>
    </source>
</evidence>
<organism evidence="10 11">
    <name type="scientific">Linum tenue</name>
    <dbReference type="NCBI Taxonomy" id="586396"/>
    <lineage>
        <taxon>Eukaryota</taxon>
        <taxon>Viridiplantae</taxon>
        <taxon>Streptophyta</taxon>
        <taxon>Embryophyta</taxon>
        <taxon>Tracheophyta</taxon>
        <taxon>Spermatophyta</taxon>
        <taxon>Magnoliopsida</taxon>
        <taxon>eudicotyledons</taxon>
        <taxon>Gunneridae</taxon>
        <taxon>Pentapetalae</taxon>
        <taxon>rosids</taxon>
        <taxon>fabids</taxon>
        <taxon>Malpighiales</taxon>
        <taxon>Linaceae</taxon>
        <taxon>Linum</taxon>
    </lineage>
</organism>
<comment type="similarity">
    <text evidence="7">Belongs to the AP2/ERF transcription factor family. ERF subfamily.</text>
</comment>
<evidence type="ECO:0000256" key="5">
    <source>
        <dbReference type="ARBA" id="ARBA00023163"/>
    </source>
</evidence>
<dbReference type="PANTHER" id="PTHR31985">
    <property type="entry name" value="ETHYLENE-RESPONSIVE TRANSCRIPTION FACTOR ERF042-RELATED"/>
    <property type="match status" value="1"/>
</dbReference>
<dbReference type="EMBL" id="CAMGYJ010000010">
    <property type="protein sequence ID" value="CAI0556453.1"/>
    <property type="molecule type" value="Genomic_DNA"/>
</dbReference>
<evidence type="ECO:0000313" key="11">
    <source>
        <dbReference type="Proteomes" id="UP001154282"/>
    </source>
</evidence>
<dbReference type="InterPro" id="IPR036955">
    <property type="entry name" value="AP2/ERF_dom_sf"/>
</dbReference>
<gene>
    <name evidence="10" type="ORF">LITE_LOCUS47981</name>
</gene>
<accession>A0AAV0RJ14</accession>
<evidence type="ECO:0000256" key="6">
    <source>
        <dbReference type="ARBA" id="ARBA00023242"/>
    </source>
</evidence>
<keyword evidence="2" id="KW-0805">Transcription regulation</keyword>
<dbReference type="PANTHER" id="PTHR31985:SF100">
    <property type="entry name" value="ETHYLENE-RESPONSIVE TRANSCRIPTION FACTOR ERF022"/>
    <property type="match status" value="1"/>
</dbReference>
<evidence type="ECO:0000256" key="1">
    <source>
        <dbReference type="ARBA" id="ARBA00004123"/>
    </source>
</evidence>
<dbReference type="AlphaFoldDB" id="A0AAV0RJ14"/>
<evidence type="ECO:0000256" key="7">
    <source>
        <dbReference type="ARBA" id="ARBA00024343"/>
    </source>
</evidence>
<evidence type="ECO:0000256" key="8">
    <source>
        <dbReference type="SAM" id="MobiDB-lite"/>
    </source>
</evidence>
<dbReference type="InterPro" id="IPR051032">
    <property type="entry name" value="AP2/ERF_TF_ERF_subfamily"/>
</dbReference>
<keyword evidence="4" id="KW-0010">Activator</keyword>
<dbReference type="InterPro" id="IPR001471">
    <property type="entry name" value="AP2/ERF_dom"/>
</dbReference>
<evidence type="ECO:0000256" key="4">
    <source>
        <dbReference type="ARBA" id="ARBA00023159"/>
    </source>
</evidence>
<dbReference type="Gene3D" id="3.30.730.10">
    <property type="entry name" value="AP2/ERF domain"/>
    <property type="match status" value="1"/>
</dbReference>
<proteinExistence type="inferred from homology"/>
<feature type="region of interest" description="Disordered" evidence="8">
    <location>
        <begin position="1"/>
        <end position="20"/>
    </location>
</feature>
<comment type="caution">
    <text evidence="10">The sequence shown here is derived from an EMBL/GenBank/DDBJ whole genome shotgun (WGS) entry which is preliminary data.</text>
</comment>
<evidence type="ECO:0000259" key="9">
    <source>
        <dbReference type="PROSITE" id="PS51032"/>
    </source>
</evidence>
<keyword evidence="6" id="KW-0539">Nucleus</keyword>
<dbReference type="FunFam" id="3.30.730.10:FF:000001">
    <property type="entry name" value="Ethylene-responsive transcription factor 2"/>
    <property type="match status" value="1"/>
</dbReference>
<keyword evidence="3" id="KW-0238">DNA-binding</keyword>
<dbReference type="InterPro" id="IPR016177">
    <property type="entry name" value="DNA-bd_dom_sf"/>
</dbReference>
<dbReference type="GO" id="GO:0005634">
    <property type="term" value="C:nucleus"/>
    <property type="evidence" value="ECO:0007669"/>
    <property type="project" value="UniProtKB-SubCell"/>
</dbReference>
<dbReference type="PRINTS" id="PR00367">
    <property type="entry name" value="ETHRSPELEMNT"/>
</dbReference>
<dbReference type="GO" id="GO:0003700">
    <property type="term" value="F:DNA-binding transcription factor activity"/>
    <property type="evidence" value="ECO:0007669"/>
    <property type="project" value="InterPro"/>
</dbReference>
<dbReference type="PROSITE" id="PS51032">
    <property type="entry name" value="AP2_ERF"/>
    <property type="match status" value="1"/>
</dbReference>
<keyword evidence="5" id="KW-0804">Transcription</keyword>
<name>A0AAV0RJ14_9ROSI</name>
<protein>
    <recommendedName>
        <fullName evidence="9">AP2/ERF domain-containing protein</fullName>
    </recommendedName>
</protein>
<reference evidence="10" key="1">
    <citation type="submission" date="2022-08" db="EMBL/GenBank/DDBJ databases">
        <authorList>
            <person name="Gutierrez-Valencia J."/>
        </authorList>
    </citation>
    <scope>NUCLEOTIDE SEQUENCE</scope>
</reference>
<evidence type="ECO:0000256" key="2">
    <source>
        <dbReference type="ARBA" id="ARBA00023015"/>
    </source>
</evidence>
<dbReference type="SUPFAM" id="SSF54171">
    <property type="entry name" value="DNA-binding domain"/>
    <property type="match status" value="1"/>
</dbReference>
<feature type="compositionally biased region" description="Gly residues" evidence="8">
    <location>
        <begin position="1"/>
        <end position="13"/>
    </location>
</feature>